<dbReference type="InterPro" id="IPR002938">
    <property type="entry name" value="FAD-bd"/>
</dbReference>
<keyword evidence="5" id="KW-1185">Reference proteome</keyword>
<dbReference type="InterPro" id="IPR036188">
    <property type="entry name" value="FAD/NAD-bd_sf"/>
</dbReference>
<accession>A0A4D4JBN7</accession>
<proteinExistence type="predicted"/>
<organism evidence="4 5">
    <name type="scientific">Gandjariella thermophila</name>
    <dbReference type="NCBI Taxonomy" id="1931992"/>
    <lineage>
        <taxon>Bacteria</taxon>
        <taxon>Bacillati</taxon>
        <taxon>Actinomycetota</taxon>
        <taxon>Actinomycetes</taxon>
        <taxon>Pseudonocardiales</taxon>
        <taxon>Pseudonocardiaceae</taxon>
        <taxon>Gandjariella</taxon>
    </lineage>
</organism>
<reference evidence="5" key="1">
    <citation type="submission" date="2019-04" db="EMBL/GenBank/DDBJ databases">
        <title>Draft genome sequence of Pseudonocardiaceae bacterium SL3-2-4.</title>
        <authorList>
            <person name="Ningsih F."/>
            <person name="Yokota A."/>
            <person name="Sakai Y."/>
            <person name="Nanatani K."/>
            <person name="Yabe S."/>
            <person name="Oetari A."/>
            <person name="Sjamsuridzal W."/>
        </authorList>
    </citation>
    <scope>NUCLEOTIDE SEQUENCE [LARGE SCALE GENOMIC DNA]</scope>
    <source>
        <strain evidence="5">SL3-2-4</strain>
    </source>
</reference>
<dbReference type="PANTHER" id="PTHR43004:SF21">
    <property type="entry name" value="FAD-BINDING DOMAIN-CONTAINING PROTEIN-RELATED"/>
    <property type="match status" value="1"/>
</dbReference>
<comment type="caution">
    <text evidence="4">The sequence shown here is derived from an EMBL/GenBank/DDBJ whole genome shotgun (WGS) entry which is preliminary data.</text>
</comment>
<evidence type="ECO:0000256" key="1">
    <source>
        <dbReference type="ARBA" id="ARBA00022630"/>
    </source>
</evidence>
<dbReference type="Gene3D" id="3.30.9.10">
    <property type="entry name" value="D-Amino Acid Oxidase, subunit A, domain 2"/>
    <property type="match status" value="1"/>
</dbReference>
<dbReference type="InterPro" id="IPR050641">
    <property type="entry name" value="RIFMO-like"/>
</dbReference>
<feature type="domain" description="FAD-binding" evidence="3">
    <location>
        <begin position="24"/>
        <end position="369"/>
    </location>
</feature>
<name>A0A4D4JBN7_9PSEU</name>
<evidence type="ECO:0000259" key="3">
    <source>
        <dbReference type="Pfam" id="PF01494"/>
    </source>
</evidence>
<keyword evidence="4" id="KW-0560">Oxidoreductase</keyword>
<dbReference type="NCBIfam" id="NF004780">
    <property type="entry name" value="PRK06126.1"/>
    <property type="match status" value="1"/>
</dbReference>
<evidence type="ECO:0000313" key="5">
    <source>
        <dbReference type="Proteomes" id="UP000298860"/>
    </source>
</evidence>
<dbReference type="GO" id="GO:0071949">
    <property type="term" value="F:FAD binding"/>
    <property type="evidence" value="ECO:0007669"/>
    <property type="project" value="InterPro"/>
</dbReference>
<dbReference type="PRINTS" id="PR00420">
    <property type="entry name" value="RNGMNOXGNASE"/>
</dbReference>
<evidence type="ECO:0000313" key="4">
    <source>
        <dbReference type="EMBL" id="GDY32752.1"/>
    </source>
</evidence>
<keyword evidence="1" id="KW-0285">Flavoprotein</keyword>
<dbReference type="GO" id="GO:0016709">
    <property type="term" value="F:oxidoreductase activity, acting on paired donors, with incorporation or reduction of molecular oxygen, NAD(P)H as one donor, and incorporation of one atom of oxygen"/>
    <property type="evidence" value="ECO:0007669"/>
    <property type="project" value="UniProtKB-ARBA"/>
</dbReference>
<keyword evidence="4" id="KW-0503">Monooxygenase</keyword>
<dbReference type="Pfam" id="PF21274">
    <property type="entry name" value="Rng_hyd_C"/>
    <property type="match status" value="1"/>
</dbReference>
<dbReference type="Pfam" id="PF01494">
    <property type="entry name" value="FAD_binding_3"/>
    <property type="match status" value="1"/>
</dbReference>
<gene>
    <name evidence="4" type="primary">cadA</name>
    <name evidence="4" type="ORF">GTS_43850</name>
</gene>
<dbReference type="Gene3D" id="3.50.50.60">
    <property type="entry name" value="FAD/NAD(P)-binding domain"/>
    <property type="match status" value="1"/>
</dbReference>
<dbReference type="EMBL" id="BJFL01000028">
    <property type="protein sequence ID" value="GDY32752.1"/>
    <property type="molecule type" value="Genomic_DNA"/>
</dbReference>
<dbReference type="PANTHER" id="PTHR43004">
    <property type="entry name" value="TRK SYSTEM POTASSIUM UPTAKE PROTEIN"/>
    <property type="match status" value="1"/>
</dbReference>
<dbReference type="AlphaFoldDB" id="A0A4D4JBN7"/>
<evidence type="ECO:0000256" key="2">
    <source>
        <dbReference type="ARBA" id="ARBA00022827"/>
    </source>
</evidence>
<keyword evidence="2" id="KW-0274">FAD</keyword>
<dbReference type="Gene3D" id="3.40.30.120">
    <property type="match status" value="1"/>
</dbReference>
<dbReference type="Proteomes" id="UP000298860">
    <property type="component" value="Unassembled WGS sequence"/>
</dbReference>
<protein>
    <submittedName>
        <fullName evidence="4">Monooxygenase</fullName>
    </submittedName>
</protein>
<sequence length="555" mass="61049">MSRSPAAGQARRMTEREVSPADAAPVLVVGAGPVGATVALELAHHGVRSIVVDRARGASRHPKMDFVNARSMELLRRLGLTDDIRARGVPGDQAFNFFWMRSFAEPPVAEWRYLSVDTLREEMARTNDGSLPREPYQRIVGSMLEQLGRDRCAAAELVDLREGWTFQGLRQDAEGVTADVLVDGRTRTIRARYLVGCDGANSAVRSAVGIGVDEYGPQRHHVISYFRSADPALTRYGRFFLANTTLGLTLVSRDGDATWTATFPLADGEQSTGDPLPVIRQRLGVDIAVDELINVAQWRGRFGVARRYRAGRVFLAGDSAHQFFPTGGHGANTGIADAVDIGWKLAAVLDGWGGPGLLDSYEAERRPVALFNREMSFNLLEVWRRFPQLAAEGAGRPQLAGFLRQDGYQINNIGIHCGYRYRDSPVICHEDGEEPAWEWGRIVPTTWPGGRAPSVRLADRTELYDLLGPGLTLLDFSGSQAGKPIAQEAQRLGVPLAHLAVDDEGSRTVWERDLVLVRPDQHVAWRGNEPPDDCAGVLDRVCGRHPDRSVSPRPR</sequence>
<dbReference type="SUPFAM" id="SSF51905">
    <property type="entry name" value="FAD/NAD(P)-binding domain"/>
    <property type="match status" value="1"/>
</dbReference>